<dbReference type="PANTHER" id="PTHR43731:SF14">
    <property type="entry name" value="PRESENILIN-ASSOCIATED RHOMBOID-LIKE PROTEIN, MITOCHONDRIAL"/>
    <property type="match status" value="1"/>
</dbReference>
<dbReference type="EMBL" id="AP025516">
    <property type="protein sequence ID" value="BDD86041.1"/>
    <property type="molecule type" value="Genomic_DNA"/>
</dbReference>
<keyword evidence="4" id="KW-0378">Hydrolase</keyword>
<dbReference type="PANTHER" id="PTHR43731">
    <property type="entry name" value="RHOMBOID PROTEASE"/>
    <property type="match status" value="1"/>
</dbReference>
<feature type="transmembrane region" description="Helical" evidence="7">
    <location>
        <begin position="168"/>
        <end position="188"/>
    </location>
</feature>
<evidence type="ECO:0000313" key="10">
    <source>
        <dbReference type="Proteomes" id="UP000830055"/>
    </source>
</evidence>
<feature type="domain" description="Peptidase S54 rhomboid" evidence="8">
    <location>
        <begin position="108"/>
        <end position="242"/>
    </location>
</feature>
<keyword evidence="10" id="KW-1185">Reference proteome</keyword>
<feature type="transmembrane region" description="Helical" evidence="7">
    <location>
        <begin position="109"/>
        <end position="132"/>
    </location>
</feature>
<keyword evidence="5 7" id="KW-1133">Transmembrane helix</keyword>
<dbReference type="Pfam" id="PF01694">
    <property type="entry name" value="Rhomboid"/>
    <property type="match status" value="1"/>
</dbReference>
<feature type="transmembrane region" description="Helical" evidence="7">
    <location>
        <begin position="52"/>
        <end position="70"/>
    </location>
</feature>
<accession>A0ABM7W544</accession>
<keyword evidence="3 7" id="KW-0812">Transmembrane</keyword>
<name>A0ABM7W544_9BACT</name>
<protein>
    <submittedName>
        <fullName evidence="9">Rhomboid family intramembrane serine protease</fullName>
    </submittedName>
</protein>
<gene>
    <name evidence="9" type="ORF">DPPLL_04060</name>
</gene>
<keyword evidence="9" id="KW-0645">Protease</keyword>
<organism evidence="9 10">
    <name type="scientific">Desulfofustis limnaeus</name>
    <dbReference type="NCBI Taxonomy" id="2740163"/>
    <lineage>
        <taxon>Bacteria</taxon>
        <taxon>Pseudomonadati</taxon>
        <taxon>Thermodesulfobacteriota</taxon>
        <taxon>Desulfobulbia</taxon>
        <taxon>Desulfobulbales</taxon>
        <taxon>Desulfocapsaceae</taxon>
        <taxon>Desulfofustis</taxon>
    </lineage>
</organism>
<dbReference type="InterPro" id="IPR050925">
    <property type="entry name" value="Rhomboid_protease_S54"/>
</dbReference>
<evidence type="ECO:0000256" key="4">
    <source>
        <dbReference type="ARBA" id="ARBA00022801"/>
    </source>
</evidence>
<proteinExistence type="inferred from homology"/>
<dbReference type="SUPFAM" id="SSF144091">
    <property type="entry name" value="Rhomboid-like"/>
    <property type="match status" value="1"/>
</dbReference>
<reference evidence="9 10" key="1">
    <citation type="submission" date="2022-01" db="EMBL/GenBank/DDBJ databases">
        <title>Desulfofustis limnae sp. nov., a novel mesophilic sulfate-reducing bacterium isolated from marsh soil.</title>
        <authorList>
            <person name="Watanabe M."/>
            <person name="Takahashi A."/>
            <person name="Kojima H."/>
            <person name="Fukui M."/>
        </authorList>
    </citation>
    <scope>NUCLEOTIDE SEQUENCE [LARGE SCALE GENOMIC DNA]</scope>
    <source>
        <strain evidence="9 10">PPLL</strain>
    </source>
</reference>
<comment type="subcellular location">
    <subcellularLocation>
        <location evidence="1">Membrane</location>
        <topology evidence="1">Multi-pass membrane protein</topology>
    </subcellularLocation>
</comment>
<dbReference type="RefSeq" id="WP_284153144.1">
    <property type="nucleotide sequence ID" value="NZ_AP025516.1"/>
</dbReference>
<evidence type="ECO:0000256" key="1">
    <source>
        <dbReference type="ARBA" id="ARBA00004141"/>
    </source>
</evidence>
<dbReference type="Gene3D" id="1.20.1540.10">
    <property type="entry name" value="Rhomboid-like"/>
    <property type="match status" value="1"/>
</dbReference>
<dbReference type="InterPro" id="IPR035952">
    <property type="entry name" value="Rhomboid-like_sf"/>
</dbReference>
<dbReference type="Proteomes" id="UP000830055">
    <property type="component" value="Chromosome"/>
</dbReference>
<keyword evidence="6 7" id="KW-0472">Membrane</keyword>
<sequence>MNNSKRNSLLCPNCRRLVSRSAPACPHCGLKTPGSLWNDNIFTRGDGDGAGILRLVLAVNIALFVVSLLVDLRHTAYSSNPLGFLSPSSNSLLVLGSTGAVPLFHFQRWWTLISAGYLHGSLLHLVFNMIALHQIGPLLIREFGASRTVVIYTLSSIGGYLLSALFGVRFTIGASAAICGLLGAALYYGKSRGGVYGQAIYRQLGGWAIGIFIFGFIVPGINNWGHAGGMLVGALVAYWLGYRERARDTISHKFFAMACVAGTAVALLWSLINGLFFLLR</sequence>
<dbReference type="GO" id="GO:0008233">
    <property type="term" value="F:peptidase activity"/>
    <property type="evidence" value="ECO:0007669"/>
    <property type="project" value="UniProtKB-KW"/>
</dbReference>
<evidence type="ECO:0000256" key="5">
    <source>
        <dbReference type="ARBA" id="ARBA00022989"/>
    </source>
</evidence>
<dbReference type="InterPro" id="IPR022764">
    <property type="entry name" value="Peptidase_S54_rhomboid_dom"/>
</dbReference>
<feature type="transmembrane region" description="Helical" evidence="7">
    <location>
        <begin position="224"/>
        <end position="242"/>
    </location>
</feature>
<evidence type="ECO:0000256" key="6">
    <source>
        <dbReference type="ARBA" id="ARBA00023136"/>
    </source>
</evidence>
<comment type="similarity">
    <text evidence="2">Belongs to the peptidase S54 family.</text>
</comment>
<evidence type="ECO:0000313" key="9">
    <source>
        <dbReference type="EMBL" id="BDD86041.1"/>
    </source>
</evidence>
<evidence type="ECO:0000256" key="2">
    <source>
        <dbReference type="ARBA" id="ARBA00009045"/>
    </source>
</evidence>
<dbReference type="GO" id="GO:0006508">
    <property type="term" value="P:proteolysis"/>
    <property type="evidence" value="ECO:0007669"/>
    <property type="project" value="UniProtKB-KW"/>
</dbReference>
<evidence type="ECO:0000259" key="8">
    <source>
        <dbReference type="Pfam" id="PF01694"/>
    </source>
</evidence>
<evidence type="ECO:0000256" key="3">
    <source>
        <dbReference type="ARBA" id="ARBA00022692"/>
    </source>
</evidence>
<feature type="transmembrane region" description="Helical" evidence="7">
    <location>
        <begin position="200"/>
        <end position="218"/>
    </location>
</feature>
<feature type="transmembrane region" description="Helical" evidence="7">
    <location>
        <begin position="254"/>
        <end position="279"/>
    </location>
</feature>
<evidence type="ECO:0000256" key="7">
    <source>
        <dbReference type="SAM" id="Phobius"/>
    </source>
</evidence>
<feature type="transmembrane region" description="Helical" evidence="7">
    <location>
        <begin position="82"/>
        <end position="103"/>
    </location>
</feature>